<dbReference type="GO" id="GO:0051301">
    <property type="term" value="P:cell division"/>
    <property type="evidence" value="ECO:0007669"/>
    <property type="project" value="UniProtKB-KW"/>
</dbReference>
<dbReference type="GO" id="GO:0005886">
    <property type="term" value="C:plasma membrane"/>
    <property type="evidence" value="ECO:0007669"/>
    <property type="project" value="UniProtKB-SubCell"/>
</dbReference>
<evidence type="ECO:0000256" key="5">
    <source>
        <dbReference type="ARBA" id="ARBA00022960"/>
    </source>
</evidence>
<keyword evidence="6" id="KW-0573">Peptidoglycan synthesis</keyword>
<evidence type="ECO:0000256" key="6">
    <source>
        <dbReference type="ARBA" id="ARBA00022984"/>
    </source>
</evidence>
<dbReference type="GO" id="GO:0008360">
    <property type="term" value="P:regulation of cell shape"/>
    <property type="evidence" value="ECO:0007669"/>
    <property type="project" value="UniProtKB-KW"/>
</dbReference>
<dbReference type="InterPro" id="IPR050515">
    <property type="entry name" value="Beta-lactam/transpept"/>
</dbReference>
<dbReference type="InterPro" id="IPR005311">
    <property type="entry name" value="PBP_dimer"/>
</dbReference>
<evidence type="ECO:0000256" key="3">
    <source>
        <dbReference type="ARBA" id="ARBA00022475"/>
    </source>
</evidence>
<proteinExistence type="inferred from homology"/>
<dbReference type="GO" id="GO:0071555">
    <property type="term" value="P:cell wall organization"/>
    <property type="evidence" value="ECO:0007669"/>
    <property type="project" value="UniProtKB-KW"/>
</dbReference>
<evidence type="ECO:0000313" key="15">
    <source>
        <dbReference type="Proteomes" id="UP000663552"/>
    </source>
</evidence>
<dbReference type="Gene3D" id="3.40.710.10">
    <property type="entry name" value="DD-peptidase/beta-lactamase superfamily"/>
    <property type="match status" value="1"/>
</dbReference>
<evidence type="ECO:0000259" key="12">
    <source>
        <dbReference type="Pfam" id="PF00905"/>
    </source>
</evidence>
<dbReference type="GO" id="GO:0071972">
    <property type="term" value="F:peptidoglycan L,D-transpeptidase activity"/>
    <property type="evidence" value="ECO:0007669"/>
    <property type="project" value="TreeGrafter"/>
</dbReference>
<dbReference type="Pfam" id="PF00905">
    <property type="entry name" value="Transpeptidase"/>
    <property type="match status" value="1"/>
</dbReference>
<evidence type="ECO:0000256" key="2">
    <source>
        <dbReference type="ARBA" id="ARBA00007171"/>
    </source>
</evidence>
<gene>
    <name evidence="14" type="ORF">LL1196_0423</name>
</gene>
<protein>
    <submittedName>
        <fullName evidence="14">Cell division protein FtsI (Peptidoglycan synthetase)</fullName>
    </submittedName>
</protein>
<feature type="transmembrane region" description="Helical" evidence="11">
    <location>
        <begin position="38"/>
        <end position="57"/>
    </location>
</feature>
<dbReference type="InterPro" id="IPR001460">
    <property type="entry name" value="PCN-bd_Tpept"/>
</dbReference>
<evidence type="ECO:0000256" key="8">
    <source>
        <dbReference type="ARBA" id="ARBA00023136"/>
    </source>
</evidence>
<evidence type="ECO:0000256" key="4">
    <source>
        <dbReference type="ARBA" id="ARBA00022692"/>
    </source>
</evidence>
<comment type="similarity">
    <text evidence="2">Belongs to the transpeptidase family.</text>
</comment>
<evidence type="ECO:0000256" key="10">
    <source>
        <dbReference type="SAM" id="MobiDB-lite"/>
    </source>
</evidence>
<dbReference type="Proteomes" id="UP000663552">
    <property type="component" value="Chromosome"/>
</dbReference>
<dbReference type="InterPro" id="IPR012338">
    <property type="entry name" value="Beta-lactam/transpept-like"/>
</dbReference>
<evidence type="ECO:0000256" key="1">
    <source>
        <dbReference type="ARBA" id="ARBA00004162"/>
    </source>
</evidence>
<keyword evidence="3" id="KW-1003">Cell membrane</keyword>
<evidence type="ECO:0000259" key="13">
    <source>
        <dbReference type="Pfam" id="PF03717"/>
    </source>
</evidence>
<dbReference type="PANTHER" id="PTHR30627:SF2">
    <property type="entry name" value="PEPTIDOGLYCAN D,D-TRANSPEPTIDASE MRDA"/>
    <property type="match status" value="1"/>
</dbReference>
<evidence type="ECO:0000256" key="11">
    <source>
        <dbReference type="SAM" id="Phobius"/>
    </source>
</evidence>
<dbReference type="InterPro" id="IPR036138">
    <property type="entry name" value="PBP_dimer_sf"/>
</dbReference>
<dbReference type="GO" id="GO:0008658">
    <property type="term" value="F:penicillin binding"/>
    <property type="evidence" value="ECO:0007669"/>
    <property type="project" value="InterPro"/>
</dbReference>
<dbReference type="PANTHER" id="PTHR30627">
    <property type="entry name" value="PEPTIDOGLYCAN D,D-TRANSPEPTIDASE"/>
    <property type="match status" value="1"/>
</dbReference>
<reference evidence="14" key="1">
    <citation type="journal article" date="2020" name="Mol. Microbiol.">
        <title>The CWPS Rubik's cube: Linking diversity of cell wall polysaccharide structures with the encoded biosynthetic machinery of selected Lactococcus lactis strains.</title>
        <authorList>
            <person name="Mahony J."/>
            <person name="Frantzen C."/>
            <person name="Vinogradov E."/>
            <person name="Sadovskaya I."/>
            <person name="Theodorou I."/>
            <person name="Kelleher P."/>
            <person name="Chapot-Chartier M.P."/>
            <person name="Cambillau C."/>
            <person name="Holo H."/>
            <person name="van Sinderen D."/>
        </authorList>
    </citation>
    <scope>NUCLEOTIDE SEQUENCE</scope>
    <source>
        <strain evidence="14">1196</strain>
    </source>
</reference>
<keyword evidence="4 11" id="KW-0812">Transmembrane</keyword>
<dbReference type="Pfam" id="PF03717">
    <property type="entry name" value="PBP_dimer"/>
    <property type="match status" value="1"/>
</dbReference>
<keyword evidence="5" id="KW-0133">Cell shape</keyword>
<evidence type="ECO:0000256" key="9">
    <source>
        <dbReference type="ARBA" id="ARBA00023316"/>
    </source>
</evidence>
<dbReference type="EMBL" id="CP032148">
    <property type="protein sequence ID" value="QSD62083.1"/>
    <property type="molecule type" value="Genomic_DNA"/>
</dbReference>
<keyword evidence="14" id="KW-0132">Cell division</keyword>
<keyword evidence="14" id="KW-0131">Cell cycle</keyword>
<dbReference type="Gene3D" id="1.10.10.1230">
    <property type="entry name" value="Penicillin-binding protein, N-terminal non-catalytic domain, head sub-domain"/>
    <property type="match status" value="1"/>
</dbReference>
<dbReference type="SUPFAM" id="SSF56601">
    <property type="entry name" value="beta-lactamase/transpeptidase-like"/>
    <property type="match status" value="1"/>
</dbReference>
<feature type="compositionally biased region" description="Basic and acidic residues" evidence="10">
    <location>
        <begin position="11"/>
        <end position="22"/>
    </location>
</feature>
<feature type="compositionally biased region" description="Basic residues" evidence="10">
    <location>
        <begin position="1"/>
        <end position="10"/>
    </location>
</feature>
<feature type="domain" description="Penicillin-binding protein transpeptidase" evidence="12">
    <location>
        <begin position="379"/>
        <end position="708"/>
    </location>
</feature>
<organism evidence="14 15">
    <name type="scientific">Lactococcus lactis subsp. cremoris</name>
    <name type="common">Streptococcus cremoris</name>
    <dbReference type="NCBI Taxonomy" id="1359"/>
    <lineage>
        <taxon>Bacteria</taxon>
        <taxon>Bacillati</taxon>
        <taxon>Bacillota</taxon>
        <taxon>Bacilli</taxon>
        <taxon>Lactobacillales</taxon>
        <taxon>Streptococcaceae</taxon>
        <taxon>Lactococcus</taxon>
    </lineage>
</organism>
<dbReference type="RefSeq" id="WP_205536459.1">
    <property type="nucleotide sequence ID" value="NZ_CP032148.2"/>
</dbReference>
<keyword evidence="8 11" id="KW-0472">Membrane</keyword>
<dbReference type="SUPFAM" id="SSF56519">
    <property type="entry name" value="Penicillin binding protein dimerisation domain"/>
    <property type="match status" value="1"/>
</dbReference>
<dbReference type="AlphaFoldDB" id="A0A896T7Z3"/>
<feature type="domain" description="Penicillin-binding protein dimerisation" evidence="13">
    <location>
        <begin position="83"/>
        <end position="331"/>
    </location>
</feature>
<sequence>MSVNKRKNDKRNKVDQSKKTNKETKVLKDPTKLIPKRINLLFFVIFVLFMILIGKLFHMQVLNSHFYAEKSISAGGDVQIIEGAPRGNIYDASGKALATTIPVQAVEFTRSQNATADEMYQVANKLATILSNDIDVADLTTRDKKDYFLANAKNLEKIANKLTDKEKKDKQGNDLTGSQIYEIELSKVKDSDLNFTAEQTFAAKLFKEMNSTSTFNTTKIATGSITAEQQATIAEQQATIAEQEGDLPGITIGTSWDRSYAQNSLTPLMGTITSQKSGIPAEDLDAYLKKGYQRNDRVGTGLLEKGYESELQGTYSISKVKFDKNGDVSGTKTIQKGKRGDDLKLTINLDFQNAVNDLVKTQLGQLIAQGYGQYNRGAYAVVLNVKTGAVLALSGYNRDPNTGVITDNTLGTFQSVFTPGSVVKMGTLTAAWNAGVISGNDTLTAQSIQFKGSPPINDWWGDASPMALTAVEALQYSSNTYMMQLAMRMLGAPYTGAGQYLNDSNRVKVYEQLRSAFASYGLGTSTGFDIPGESTGFIPSAKSKDASGVNVLYESFGQYDNYTPLQLAVYAATLGNNGTRLAPHIVQGIYEGGNDGQPGTLIKNITPKIMDKVNITPDNMDVLHQGMYAVVHGAGGLTTGKPMSAATVSISGKTGTSESTKILGDGSQVIVTANNAVAFAPSDNPEIAIGVVLPDNTESDASSGTKANQSIVTGITDLYYSNEAFRTN</sequence>
<feature type="region of interest" description="Disordered" evidence="10">
    <location>
        <begin position="1"/>
        <end position="22"/>
    </location>
</feature>
<accession>A0A896T7Z3</accession>
<keyword evidence="9" id="KW-0961">Cell wall biogenesis/degradation</keyword>
<evidence type="ECO:0000256" key="7">
    <source>
        <dbReference type="ARBA" id="ARBA00022989"/>
    </source>
</evidence>
<dbReference type="Gene3D" id="3.90.1310.10">
    <property type="entry name" value="Penicillin-binding protein 2a (Domain 2)"/>
    <property type="match status" value="1"/>
</dbReference>
<comment type="subcellular location">
    <subcellularLocation>
        <location evidence="1">Cell membrane</location>
        <topology evidence="1">Single-pass membrane protein</topology>
    </subcellularLocation>
</comment>
<name>A0A896T7Z3_LACLC</name>
<keyword evidence="7 11" id="KW-1133">Transmembrane helix</keyword>
<dbReference type="GO" id="GO:0009252">
    <property type="term" value="P:peptidoglycan biosynthetic process"/>
    <property type="evidence" value="ECO:0007669"/>
    <property type="project" value="UniProtKB-KW"/>
</dbReference>
<evidence type="ECO:0000313" key="14">
    <source>
        <dbReference type="EMBL" id="QSD62083.1"/>
    </source>
</evidence>